<gene>
    <name evidence="6" type="primary">LOC102825743</name>
</gene>
<name>A0A9B0WQH2_CHRAS</name>
<dbReference type="InterPro" id="IPR038269">
    <property type="entry name" value="SCAN_sf"/>
</dbReference>
<sequence>MERDKHSATQGNRNDAQSGQIKSSSDETMTVEPKVIPAPLVQVSMDPAGLPLRSLNEEDTIKDLKTIPRRNSPNPAACLQRFRHFHYESAAGSRDVLWHLQELAEQWLRTGIHTKEQIVEMLVQEQLQAILPEELKARVWRYQSRVRITG</sequence>
<feature type="region of interest" description="Disordered" evidence="3">
    <location>
        <begin position="1"/>
        <end position="33"/>
    </location>
</feature>
<dbReference type="Gene3D" id="1.10.4020.10">
    <property type="entry name" value="DNA breaking-rejoining enzymes"/>
    <property type="match status" value="1"/>
</dbReference>
<keyword evidence="1 2" id="KW-0539">Nucleus</keyword>
<evidence type="ECO:0000256" key="2">
    <source>
        <dbReference type="PROSITE-ProRule" id="PRU00187"/>
    </source>
</evidence>
<dbReference type="Pfam" id="PF02023">
    <property type="entry name" value="SCAN"/>
    <property type="match status" value="1"/>
</dbReference>
<feature type="compositionally biased region" description="Polar residues" evidence="3">
    <location>
        <begin position="8"/>
        <end position="28"/>
    </location>
</feature>
<keyword evidence="5" id="KW-1185">Reference proteome</keyword>
<dbReference type="SMART" id="SM00431">
    <property type="entry name" value="SCAN"/>
    <property type="match status" value="1"/>
</dbReference>
<evidence type="ECO:0000256" key="3">
    <source>
        <dbReference type="SAM" id="MobiDB-lite"/>
    </source>
</evidence>
<dbReference type="PANTHER" id="PTHR45935:SF14">
    <property type="entry name" value="SCAN BOX DOMAIN-CONTAINING PROTEIN"/>
    <property type="match status" value="1"/>
</dbReference>
<dbReference type="OrthoDB" id="6077919at2759"/>
<reference evidence="6" key="1">
    <citation type="submission" date="2025-08" db="UniProtKB">
        <authorList>
            <consortium name="RefSeq"/>
        </authorList>
    </citation>
    <scope>IDENTIFICATION</scope>
    <source>
        <tissue evidence="6">Spleen</tissue>
    </source>
</reference>
<dbReference type="InterPro" id="IPR003309">
    <property type="entry name" value="SCAN_dom"/>
</dbReference>
<proteinExistence type="predicted"/>
<protein>
    <submittedName>
        <fullName evidence="6">SCAN domain-containing protein 1-like</fullName>
    </submittedName>
</protein>
<comment type="subcellular location">
    <subcellularLocation>
        <location evidence="2">Nucleus</location>
    </subcellularLocation>
</comment>
<feature type="domain" description="SCAN box" evidence="4">
    <location>
        <begin position="80"/>
        <end position="139"/>
    </location>
</feature>
<evidence type="ECO:0000259" key="4">
    <source>
        <dbReference type="PROSITE" id="PS50804"/>
    </source>
</evidence>
<dbReference type="Proteomes" id="UP000504623">
    <property type="component" value="Unplaced"/>
</dbReference>
<dbReference type="RefSeq" id="XP_006864181.1">
    <property type="nucleotide sequence ID" value="XM_006864119.1"/>
</dbReference>
<evidence type="ECO:0000313" key="6">
    <source>
        <dbReference type="RefSeq" id="XP_006864181.1"/>
    </source>
</evidence>
<evidence type="ECO:0000256" key="1">
    <source>
        <dbReference type="ARBA" id="ARBA00023242"/>
    </source>
</evidence>
<evidence type="ECO:0000313" key="5">
    <source>
        <dbReference type="Proteomes" id="UP000504623"/>
    </source>
</evidence>
<dbReference type="InterPro" id="IPR050916">
    <property type="entry name" value="SCAN-C2H2_zinc_finger"/>
</dbReference>
<organism evidence="5 6">
    <name type="scientific">Chrysochloris asiatica</name>
    <name type="common">Cape golden mole</name>
    <dbReference type="NCBI Taxonomy" id="185453"/>
    <lineage>
        <taxon>Eukaryota</taxon>
        <taxon>Metazoa</taxon>
        <taxon>Chordata</taxon>
        <taxon>Craniata</taxon>
        <taxon>Vertebrata</taxon>
        <taxon>Euteleostomi</taxon>
        <taxon>Mammalia</taxon>
        <taxon>Eutheria</taxon>
        <taxon>Afrotheria</taxon>
        <taxon>Chrysochloridae</taxon>
        <taxon>Chrysochlorinae</taxon>
        <taxon>Chrysochloris</taxon>
    </lineage>
</organism>
<dbReference type="GO" id="GO:0005634">
    <property type="term" value="C:nucleus"/>
    <property type="evidence" value="ECO:0007669"/>
    <property type="project" value="UniProtKB-SubCell"/>
</dbReference>
<dbReference type="PROSITE" id="PS50804">
    <property type="entry name" value="SCAN_BOX"/>
    <property type="match status" value="1"/>
</dbReference>
<accession>A0A9B0WQH2</accession>
<dbReference type="AlphaFoldDB" id="A0A9B0WQH2"/>
<dbReference type="PANTHER" id="PTHR45935">
    <property type="entry name" value="PROTEIN ZBED8-RELATED"/>
    <property type="match status" value="1"/>
</dbReference>
<dbReference type="SUPFAM" id="SSF47353">
    <property type="entry name" value="Retrovirus capsid dimerization domain-like"/>
    <property type="match status" value="1"/>
</dbReference>
<dbReference type="GeneID" id="102825743"/>